<dbReference type="InterPro" id="IPR003538">
    <property type="entry name" value="TonB"/>
</dbReference>
<dbReference type="PRINTS" id="PR01374">
    <property type="entry name" value="TONBPROTEIN"/>
</dbReference>
<keyword evidence="6 10" id="KW-0812">Transmembrane</keyword>
<feature type="domain" description="TonB C-terminal" evidence="11">
    <location>
        <begin position="127"/>
        <end position="219"/>
    </location>
</feature>
<dbReference type="InterPro" id="IPR037682">
    <property type="entry name" value="TonB_C"/>
</dbReference>
<organism evidence="12 13">
    <name type="scientific">Cellvibrio japonicus (strain Ueda107)</name>
    <name type="common">Pseudomonas fluorescens subsp. cellulosa</name>
    <dbReference type="NCBI Taxonomy" id="498211"/>
    <lineage>
        <taxon>Bacteria</taxon>
        <taxon>Pseudomonadati</taxon>
        <taxon>Pseudomonadota</taxon>
        <taxon>Gammaproteobacteria</taxon>
        <taxon>Cellvibrionales</taxon>
        <taxon>Cellvibrionaceae</taxon>
        <taxon>Cellvibrio</taxon>
    </lineage>
</organism>
<keyword evidence="10" id="KW-0735">Signal-anchor</keyword>
<gene>
    <name evidence="12" type="ordered locus">CJA_0982</name>
</gene>
<dbReference type="InterPro" id="IPR051045">
    <property type="entry name" value="TonB-dependent_transducer"/>
</dbReference>
<reference evidence="12 13" key="1">
    <citation type="journal article" date="2008" name="J. Bacteriol.">
        <title>Insights into plant cell wall degradation from the genome sequence of the soil bacterium Cellvibrio japonicus.</title>
        <authorList>
            <person name="Deboy R.T."/>
            <person name="Mongodin E.F."/>
            <person name="Fouts D.E."/>
            <person name="Tailford L.E."/>
            <person name="Khouri H."/>
            <person name="Emerson J.B."/>
            <person name="Mohamoud Y."/>
            <person name="Watkins K."/>
            <person name="Henrissat B."/>
            <person name="Gilbert H.J."/>
            <person name="Nelson K.E."/>
        </authorList>
    </citation>
    <scope>NUCLEOTIDE SEQUENCE [LARGE SCALE GENOMIC DNA]</scope>
    <source>
        <strain evidence="12 13">Ueda107</strain>
    </source>
</reference>
<evidence type="ECO:0000256" key="10">
    <source>
        <dbReference type="RuleBase" id="RU362123"/>
    </source>
</evidence>
<dbReference type="GO" id="GO:0031992">
    <property type="term" value="F:energy transducer activity"/>
    <property type="evidence" value="ECO:0007669"/>
    <property type="project" value="InterPro"/>
</dbReference>
<keyword evidence="7 10" id="KW-0653">Protein transport</keyword>
<proteinExistence type="inferred from homology"/>
<keyword evidence="13" id="KW-1185">Reference proteome</keyword>
<dbReference type="PROSITE" id="PS52015">
    <property type="entry name" value="TONB_CTD"/>
    <property type="match status" value="1"/>
</dbReference>
<evidence type="ECO:0000256" key="8">
    <source>
        <dbReference type="ARBA" id="ARBA00022989"/>
    </source>
</evidence>
<evidence type="ECO:0000256" key="4">
    <source>
        <dbReference type="ARBA" id="ARBA00022475"/>
    </source>
</evidence>
<dbReference type="NCBIfam" id="TIGR01352">
    <property type="entry name" value="tonB_Cterm"/>
    <property type="match status" value="1"/>
</dbReference>
<keyword evidence="9 10" id="KW-0472">Membrane</keyword>
<keyword evidence="4 10" id="KW-1003">Cell membrane</keyword>
<dbReference type="GO" id="GO:0055085">
    <property type="term" value="P:transmembrane transport"/>
    <property type="evidence" value="ECO:0007669"/>
    <property type="project" value="InterPro"/>
</dbReference>
<dbReference type="OrthoDB" id="1628901at2"/>
<evidence type="ECO:0000256" key="6">
    <source>
        <dbReference type="ARBA" id="ARBA00022692"/>
    </source>
</evidence>
<name>B3PLF8_CELJU</name>
<dbReference type="GO" id="GO:0005886">
    <property type="term" value="C:plasma membrane"/>
    <property type="evidence" value="ECO:0007669"/>
    <property type="project" value="UniProtKB-SubCell"/>
</dbReference>
<comment type="similarity">
    <text evidence="2 10">Belongs to the TonB family.</text>
</comment>
<dbReference type="EMBL" id="CP000934">
    <property type="protein sequence ID" value="ACE82827.1"/>
    <property type="molecule type" value="Genomic_DNA"/>
</dbReference>
<dbReference type="GO" id="GO:0030288">
    <property type="term" value="C:outer membrane-bounded periplasmic space"/>
    <property type="evidence" value="ECO:0007669"/>
    <property type="project" value="InterPro"/>
</dbReference>
<dbReference type="Proteomes" id="UP000001036">
    <property type="component" value="Chromosome"/>
</dbReference>
<evidence type="ECO:0000256" key="2">
    <source>
        <dbReference type="ARBA" id="ARBA00006555"/>
    </source>
</evidence>
<dbReference type="PANTHER" id="PTHR33446">
    <property type="entry name" value="PROTEIN TONB-RELATED"/>
    <property type="match status" value="1"/>
</dbReference>
<protein>
    <recommendedName>
        <fullName evidence="10">Protein TonB</fullName>
    </recommendedName>
</protein>
<evidence type="ECO:0000313" key="12">
    <source>
        <dbReference type="EMBL" id="ACE82827.1"/>
    </source>
</evidence>
<evidence type="ECO:0000256" key="7">
    <source>
        <dbReference type="ARBA" id="ARBA00022927"/>
    </source>
</evidence>
<dbReference type="STRING" id="498211.CJA_0982"/>
<accession>B3PLF8</accession>
<comment type="function">
    <text evidence="10">Interacts with outer membrane receptor proteins that carry out high-affinity binding and energy dependent uptake into the periplasmic space of specific substrates. It could act to transduce energy from the cytoplasmic membrane to specific energy-requiring processes in the outer membrane, resulting in the release into the periplasm of ligands bound by these outer membrane proteins.</text>
</comment>
<evidence type="ECO:0000256" key="5">
    <source>
        <dbReference type="ARBA" id="ARBA00022519"/>
    </source>
</evidence>
<dbReference type="Gene3D" id="3.30.2420.10">
    <property type="entry name" value="TonB"/>
    <property type="match status" value="1"/>
</dbReference>
<dbReference type="SUPFAM" id="SSF74653">
    <property type="entry name" value="TolA/TonB C-terminal domain"/>
    <property type="match status" value="1"/>
</dbReference>
<comment type="subcellular location">
    <subcellularLocation>
        <location evidence="1 10">Cell inner membrane</location>
        <topology evidence="1 10">Single-pass membrane protein</topology>
        <orientation evidence="1 10">Periplasmic side</orientation>
    </subcellularLocation>
</comment>
<dbReference type="Pfam" id="PF03544">
    <property type="entry name" value="TonB_C"/>
    <property type="match status" value="1"/>
</dbReference>
<dbReference type="eggNOG" id="COG0810">
    <property type="taxonomic scope" value="Bacteria"/>
</dbReference>
<dbReference type="RefSeq" id="WP_012486630.1">
    <property type="nucleotide sequence ID" value="NC_010995.1"/>
</dbReference>
<dbReference type="AlphaFoldDB" id="B3PLF8"/>
<keyword evidence="8 10" id="KW-1133">Transmembrane helix</keyword>
<evidence type="ECO:0000256" key="9">
    <source>
        <dbReference type="ARBA" id="ARBA00023136"/>
    </source>
</evidence>
<dbReference type="InterPro" id="IPR006260">
    <property type="entry name" value="TonB/TolA_C"/>
</dbReference>
<dbReference type="HOGENOM" id="CLU_108529_1_0_6"/>
<evidence type="ECO:0000256" key="1">
    <source>
        <dbReference type="ARBA" id="ARBA00004383"/>
    </source>
</evidence>
<feature type="transmembrane region" description="Helical" evidence="10">
    <location>
        <begin position="25"/>
        <end position="43"/>
    </location>
</feature>
<dbReference type="PANTHER" id="PTHR33446:SF14">
    <property type="entry name" value="PROTEIN TONB"/>
    <property type="match status" value="1"/>
</dbReference>
<evidence type="ECO:0000256" key="3">
    <source>
        <dbReference type="ARBA" id="ARBA00022448"/>
    </source>
</evidence>
<evidence type="ECO:0000313" key="13">
    <source>
        <dbReference type="Proteomes" id="UP000001036"/>
    </source>
</evidence>
<keyword evidence="5 10" id="KW-0997">Cell inner membrane</keyword>
<dbReference type="KEGG" id="cja:CJA_0982"/>
<sequence>MTSPLLNTAPYSPAEYPWASPMARLLMPLPMAGLATLLLLYAMHSLVHTGIPDISNEPRVEIPDVLHRYPDKIPTLPEQEKPVKPMEVELPPSVDIREPVEHRIDETFTNPGIRMSEILIKTSPGLNLGDQPMPIVRINPAYPASAVSRGVEGYVDVLFDITSMGTTSNIRIVGYSPSKVFNNSVLKAVRGWKYKPAGEGESAKKTVDVRERITFVMEK</sequence>
<dbReference type="GO" id="GO:0015891">
    <property type="term" value="P:siderophore transport"/>
    <property type="evidence" value="ECO:0007669"/>
    <property type="project" value="InterPro"/>
</dbReference>
<keyword evidence="3 10" id="KW-0813">Transport</keyword>
<evidence type="ECO:0000259" key="11">
    <source>
        <dbReference type="PROSITE" id="PS52015"/>
    </source>
</evidence>
<dbReference type="GO" id="GO:0015031">
    <property type="term" value="P:protein transport"/>
    <property type="evidence" value="ECO:0007669"/>
    <property type="project" value="UniProtKB-UniRule"/>
</dbReference>